<accession>A0A816JQY5</accession>
<sequence length="58" mass="6733">MSTKRRTSSWECERIRNISGTAGLERIPSVLREETRSLGHPLMWMGLKSVMERHDCLC</sequence>
<protein>
    <submittedName>
        <fullName evidence="1">(rape) hypothetical protein</fullName>
    </submittedName>
</protein>
<organism evidence="1">
    <name type="scientific">Brassica napus</name>
    <name type="common">Rape</name>
    <dbReference type="NCBI Taxonomy" id="3708"/>
    <lineage>
        <taxon>Eukaryota</taxon>
        <taxon>Viridiplantae</taxon>
        <taxon>Streptophyta</taxon>
        <taxon>Embryophyta</taxon>
        <taxon>Tracheophyta</taxon>
        <taxon>Spermatophyta</taxon>
        <taxon>Magnoliopsida</taxon>
        <taxon>eudicotyledons</taxon>
        <taxon>Gunneridae</taxon>
        <taxon>Pentapetalae</taxon>
        <taxon>rosids</taxon>
        <taxon>malvids</taxon>
        <taxon>Brassicales</taxon>
        <taxon>Brassicaceae</taxon>
        <taxon>Brassiceae</taxon>
        <taxon>Brassica</taxon>
    </lineage>
</organism>
<reference evidence="1" key="1">
    <citation type="submission" date="2021-01" db="EMBL/GenBank/DDBJ databases">
        <authorList>
            <consortium name="Genoscope - CEA"/>
            <person name="William W."/>
        </authorList>
    </citation>
    <scope>NUCLEOTIDE SEQUENCE</scope>
</reference>
<gene>
    <name evidence="1" type="ORF">DARMORV10_C04P41920.1</name>
</gene>
<evidence type="ECO:0000313" key="1">
    <source>
        <dbReference type="EMBL" id="CAF1856645.1"/>
    </source>
</evidence>
<dbReference type="AlphaFoldDB" id="A0A816JQY5"/>
<dbReference type="EMBL" id="HG994368">
    <property type="protein sequence ID" value="CAF1856645.1"/>
    <property type="molecule type" value="Genomic_DNA"/>
</dbReference>
<proteinExistence type="predicted"/>
<name>A0A816JQY5_BRANA</name>
<dbReference type="Proteomes" id="UP001295469">
    <property type="component" value="Chromosome C04"/>
</dbReference>